<feature type="signal peptide" evidence="1">
    <location>
        <begin position="1"/>
        <end position="24"/>
    </location>
</feature>
<dbReference type="RefSeq" id="WP_131450510.1">
    <property type="nucleotide sequence ID" value="NZ_SJZI01000052.1"/>
</dbReference>
<dbReference type="EMBL" id="SJZI01000052">
    <property type="protein sequence ID" value="TCJ12034.1"/>
    <property type="molecule type" value="Genomic_DNA"/>
</dbReference>
<reference evidence="2 3" key="1">
    <citation type="submission" date="2019-03" db="EMBL/GenBank/DDBJ databases">
        <authorList>
            <person name="Kim M.K.M."/>
        </authorList>
    </citation>
    <scope>NUCLEOTIDE SEQUENCE [LARGE SCALE GENOMIC DNA]</scope>
    <source>
        <strain evidence="2 3">17J68-12</strain>
    </source>
</reference>
<dbReference type="PROSITE" id="PS51257">
    <property type="entry name" value="PROKAR_LIPOPROTEIN"/>
    <property type="match status" value="1"/>
</dbReference>
<sequence length="456" mass="44839">MLSSLVKRAGIAIPVLLLLFYACSKPSGNDNTAPVTPPANPCVGVTVTVTGTVTNATTGQSNGAISVTATGGSGFTFSKDGTNFGASGSFANLAAGTYTITAKNSSGCTGSAQFTVGATNPCTGVTINVTATPIGATTGQSNGSIGVTATGGASPYTFSKDGGTTFQASGSFTGLAAGSYTIIVRDANGCTGSATATVASVNPCAGVTITVTARADNAMPGQSNGAVNATATGGSGPYTFSLNNGAFQSSGTFANLAAGNYTVVAKDANGCTGTATATVGTINPCAGVTVGFTPTVQTATPCTLPFNGSITINATGGSAPYTYSFNGGSSFQGGNAMTGLDAGPYPVIVRDANGCSSANTNVNVGVTPMGTLFSQVKSILQANCAVSGCHNISTQQNGLNFSDICTIVQQADRIKARAVDLANTPSQMPQPPRAALTASERATITNWVNAGGGYSN</sequence>
<dbReference type="Gene3D" id="2.60.40.740">
    <property type="match status" value="2"/>
</dbReference>
<comment type="caution">
    <text evidence="2">The sequence shown here is derived from an EMBL/GenBank/DDBJ whole genome shotgun (WGS) entry which is preliminary data.</text>
</comment>
<dbReference type="Pfam" id="PF13573">
    <property type="entry name" value="SprB"/>
    <property type="match status" value="2"/>
</dbReference>
<feature type="chain" id="PRO_5020509702" description="SprB repeat-containing protein" evidence="1">
    <location>
        <begin position="25"/>
        <end position="456"/>
    </location>
</feature>
<name>A0A4R1B1Y1_9BACT</name>
<gene>
    <name evidence="2" type="ORF">EPD60_15875</name>
</gene>
<protein>
    <recommendedName>
        <fullName evidence="4">SprB repeat-containing protein</fullName>
    </recommendedName>
</protein>
<dbReference type="InterPro" id="IPR025667">
    <property type="entry name" value="SprB_repeat"/>
</dbReference>
<evidence type="ECO:0008006" key="4">
    <source>
        <dbReference type="Google" id="ProtNLM"/>
    </source>
</evidence>
<evidence type="ECO:0000313" key="3">
    <source>
        <dbReference type="Proteomes" id="UP000295334"/>
    </source>
</evidence>
<evidence type="ECO:0000256" key="1">
    <source>
        <dbReference type="SAM" id="SignalP"/>
    </source>
</evidence>
<dbReference type="AlphaFoldDB" id="A0A4R1B1Y1"/>
<proteinExistence type="predicted"/>
<keyword evidence="1" id="KW-0732">Signal</keyword>
<dbReference type="OrthoDB" id="1524994at2"/>
<dbReference type="Proteomes" id="UP000295334">
    <property type="component" value="Unassembled WGS sequence"/>
</dbReference>
<keyword evidence="3" id="KW-1185">Reference proteome</keyword>
<organism evidence="2 3">
    <name type="scientific">Flaviaesturariibacter flavus</name>
    <dbReference type="NCBI Taxonomy" id="2502780"/>
    <lineage>
        <taxon>Bacteria</taxon>
        <taxon>Pseudomonadati</taxon>
        <taxon>Bacteroidota</taxon>
        <taxon>Chitinophagia</taxon>
        <taxon>Chitinophagales</taxon>
        <taxon>Chitinophagaceae</taxon>
        <taxon>Flaviaestuariibacter</taxon>
    </lineage>
</organism>
<accession>A0A4R1B1Y1</accession>
<evidence type="ECO:0000313" key="2">
    <source>
        <dbReference type="EMBL" id="TCJ12034.1"/>
    </source>
</evidence>